<reference evidence="2" key="1">
    <citation type="journal article" date="2023" name="Front. Plant Sci.">
        <title>Chromosomal-level genome assembly of Melastoma candidum provides insights into trichome evolution.</title>
        <authorList>
            <person name="Zhong Y."/>
            <person name="Wu W."/>
            <person name="Sun C."/>
            <person name="Zou P."/>
            <person name="Liu Y."/>
            <person name="Dai S."/>
            <person name="Zhou R."/>
        </authorList>
    </citation>
    <scope>NUCLEOTIDE SEQUENCE [LARGE SCALE GENOMIC DNA]</scope>
</reference>
<keyword evidence="2" id="KW-1185">Reference proteome</keyword>
<sequence>MRDCRSCRDCEVKSICRDREIEEGGTRLVECLRGMLLAERQASKAAKQDADLLTKKVMELEIILNQEIKLRDQAEKKLNFLQRKLEVFSTKTAC</sequence>
<evidence type="ECO:0000313" key="1">
    <source>
        <dbReference type="EMBL" id="KAI4378600.1"/>
    </source>
</evidence>
<dbReference type="EMBL" id="CM042883">
    <property type="protein sequence ID" value="KAI4378600.1"/>
    <property type="molecule type" value="Genomic_DNA"/>
</dbReference>
<gene>
    <name evidence="1" type="ORF">MLD38_016058</name>
</gene>
<organism evidence="1 2">
    <name type="scientific">Melastoma candidum</name>
    <dbReference type="NCBI Taxonomy" id="119954"/>
    <lineage>
        <taxon>Eukaryota</taxon>
        <taxon>Viridiplantae</taxon>
        <taxon>Streptophyta</taxon>
        <taxon>Embryophyta</taxon>
        <taxon>Tracheophyta</taxon>
        <taxon>Spermatophyta</taxon>
        <taxon>Magnoliopsida</taxon>
        <taxon>eudicotyledons</taxon>
        <taxon>Gunneridae</taxon>
        <taxon>Pentapetalae</taxon>
        <taxon>rosids</taxon>
        <taxon>malvids</taxon>
        <taxon>Myrtales</taxon>
        <taxon>Melastomataceae</taxon>
        <taxon>Melastomatoideae</taxon>
        <taxon>Melastomateae</taxon>
        <taxon>Melastoma</taxon>
    </lineage>
</organism>
<evidence type="ECO:0000313" key="2">
    <source>
        <dbReference type="Proteomes" id="UP001057402"/>
    </source>
</evidence>
<comment type="caution">
    <text evidence="1">The sequence shown here is derived from an EMBL/GenBank/DDBJ whole genome shotgun (WGS) entry which is preliminary data.</text>
</comment>
<proteinExistence type="predicted"/>
<accession>A0ACB9RHY4</accession>
<dbReference type="Proteomes" id="UP001057402">
    <property type="component" value="Chromosome 4"/>
</dbReference>
<name>A0ACB9RHY4_9MYRT</name>
<protein>
    <submittedName>
        <fullName evidence="1">Uncharacterized protein</fullName>
    </submittedName>
</protein>